<keyword evidence="2" id="KW-0472">Membrane</keyword>
<dbReference type="AlphaFoldDB" id="A0A1H4ABV1"/>
<dbReference type="EMBL" id="FNQY01000014">
    <property type="protein sequence ID" value="SEA33181.1"/>
    <property type="molecule type" value="Genomic_DNA"/>
</dbReference>
<feature type="transmembrane region" description="Helical" evidence="2">
    <location>
        <begin position="85"/>
        <end position="103"/>
    </location>
</feature>
<gene>
    <name evidence="4" type="ORF">SAMN05192529_11413</name>
</gene>
<dbReference type="STRING" id="551991.SAMN05192529_11413"/>
<evidence type="ECO:0000313" key="5">
    <source>
        <dbReference type="Proteomes" id="UP000199041"/>
    </source>
</evidence>
<name>A0A1H4ABV1_9BACT</name>
<dbReference type="Pfam" id="PF07863">
    <property type="entry name" value="CtnDOT_TraJ"/>
    <property type="match status" value="1"/>
</dbReference>
<keyword evidence="2" id="KW-0812">Transmembrane</keyword>
<dbReference type="InterPro" id="IPR012424">
    <property type="entry name" value="Conjugative_transposon_TraJ_C"/>
</dbReference>
<evidence type="ECO:0000256" key="2">
    <source>
        <dbReference type="SAM" id="Phobius"/>
    </source>
</evidence>
<evidence type="ECO:0000313" key="4">
    <source>
        <dbReference type="EMBL" id="SEA33181.1"/>
    </source>
</evidence>
<feature type="transmembrane region" description="Helical" evidence="2">
    <location>
        <begin position="310"/>
        <end position="331"/>
    </location>
</feature>
<feature type="transmembrane region" description="Helical" evidence="2">
    <location>
        <begin position="278"/>
        <end position="298"/>
    </location>
</feature>
<feature type="transmembrane region" description="Helical" evidence="2">
    <location>
        <begin position="248"/>
        <end position="266"/>
    </location>
</feature>
<reference evidence="4 5" key="1">
    <citation type="submission" date="2016-10" db="EMBL/GenBank/DDBJ databases">
        <authorList>
            <person name="de Groot N.N."/>
        </authorList>
    </citation>
    <scope>NUCLEOTIDE SEQUENCE [LARGE SCALE GENOMIC DNA]</scope>
    <source>
        <strain evidence="4 5">Vu-144</strain>
    </source>
</reference>
<feature type="region of interest" description="Disordered" evidence="1">
    <location>
        <begin position="390"/>
        <end position="415"/>
    </location>
</feature>
<feature type="transmembrane region" description="Helical" evidence="2">
    <location>
        <begin position="124"/>
        <end position="144"/>
    </location>
</feature>
<evidence type="ECO:0000259" key="3">
    <source>
        <dbReference type="Pfam" id="PF07863"/>
    </source>
</evidence>
<evidence type="ECO:0000256" key="1">
    <source>
        <dbReference type="SAM" id="MobiDB-lite"/>
    </source>
</evidence>
<protein>
    <submittedName>
        <fullName evidence="4">Bacteroides conjugative transposon TraJ protein</fullName>
    </submittedName>
</protein>
<organism evidence="4 5">
    <name type="scientific">Arachidicoccus rhizosphaerae</name>
    <dbReference type="NCBI Taxonomy" id="551991"/>
    <lineage>
        <taxon>Bacteria</taxon>
        <taxon>Pseudomonadati</taxon>
        <taxon>Bacteroidota</taxon>
        <taxon>Chitinophagia</taxon>
        <taxon>Chitinophagales</taxon>
        <taxon>Chitinophagaceae</taxon>
        <taxon>Arachidicoccus</taxon>
    </lineage>
</organism>
<keyword evidence="2" id="KW-1133">Transmembrane helix</keyword>
<sequence length="415" mass="44148">MSKAATGNVRAALKGKLNIKKIRPFLPIRSLVFVLLIALCLCVPTFSRGADGPGLSGGSGLSGLAGLYGVLDGLYDELVPLSSKLIGVARALAGFAALWYIAVRVWRHLARAEPVDVYPLLRPFALGLAILLFLPLVSLINGLLHPVDIATRSMAGDSRQAILVHIQHEEAEASRPAPAGLNPVDASMSMYEAPDGTGDISDSSTVSVGLKSSFSFLNIKYTFKTVMVSFVSMLYEAAALCINTIRTFYLIILTILGPLVLGLSVFDGFRHTLMHWFARYINIYMWLPVANIFGGITTKILEHMLRVDQDFLSSTAYVIFMLIAIVGYTAVPSIASHIVQVGGHDSLLGRLGQLSTHTLSSAAATMDSFMTGESPHDGYRSGEAGAFTASAPAAADNTTASSHPPSSSSLPGTGY</sequence>
<keyword evidence="5" id="KW-1185">Reference proteome</keyword>
<dbReference type="Proteomes" id="UP000199041">
    <property type="component" value="Unassembled WGS sequence"/>
</dbReference>
<accession>A0A1H4ABV1</accession>
<feature type="domain" description="Conjugative transposon TraJ C-terminal" evidence="3">
    <location>
        <begin position="64"/>
        <end position="374"/>
    </location>
</feature>
<proteinExistence type="predicted"/>